<evidence type="ECO:0000313" key="3">
    <source>
        <dbReference type="Proteomes" id="UP001138540"/>
    </source>
</evidence>
<comment type="caution">
    <text evidence="2">The sequence shown here is derived from an EMBL/GenBank/DDBJ whole genome shotgun (WGS) entry which is preliminary data.</text>
</comment>
<keyword evidence="3" id="KW-1185">Reference proteome</keyword>
<organism evidence="2 3">
    <name type="scientific">Sphingobium lignivorans</name>
    <dbReference type="NCBI Taxonomy" id="2735886"/>
    <lineage>
        <taxon>Bacteria</taxon>
        <taxon>Pseudomonadati</taxon>
        <taxon>Pseudomonadota</taxon>
        <taxon>Alphaproteobacteria</taxon>
        <taxon>Sphingomonadales</taxon>
        <taxon>Sphingomonadaceae</taxon>
        <taxon>Sphingobium</taxon>
    </lineage>
</organism>
<name>A0ABR6NK48_9SPHN</name>
<dbReference type="InterPro" id="IPR009725">
    <property type="entry name" value="3_dmu_93_MTrfase"/>
</dbReference>
<sequence length="165" mass="17996">MTQPITPCMWMDGTAEEAATFYVSIFEDSRIDSISRYAADSPFPPHFKAGTAMLVTFTLKGRPFAALNGGPQFPQTEAVSFVIPVEDQAELDRLWDALIADGGAESMCGWCKDRFGVSWQVVPHRLLEMQTQGAAEQNARMGNALMTMRKLDIAALEAAFAGEAA</sequence>
<evidence type="ECO:0000259" key="1">
    <source>
        <dbReference type="Pfam" id="PF06983"/>
    </source>
</evidence>
<accession>A0ABR6NK48</accession>
<dbReference type="EMBL" id="JACHKA010000001">
    <property type="protein sequence ID" value="MBB5987649.1"/>
    <property type="molecule type" value="Genomic_DNA"/>
</dbReference>
<reference evidence="2 3" key="1">
    <citation type="submission" date="2020-08" db="EMBL/GenBank/DDBJ databases">
        <title>Exploring microbial biodiversity for novel pathways involved in the catabolism of aromatic compounds derived from lignin.</title>
        <authorList>
            <person name="Elkins J."/>
        </authorList>
    </citation>
    <scope>NUCLEOTIDE SEQUENCE [LARGE SCALE GENOMIC DNA]</scope>
    <source>
        <strain evidence="2 3">B1D3A</strain>
    </source>
</reference>
<dbReference type="Pfam" id="PF06983">
    <property type="entry name" value="3-dmu-9_3-mt"/>
    <property type="match status" value="1"/>
</dbReference>
<proteinExistence type="predicted"/>
<dbReference type="Proteomes" id="UP001138540">
    <property type="component" value="Unassembled WGS sequence"/>
</dbReference>
<dbReference type="CDD" id="cd06588">
    <property type="entry name" value="PhnB_like"/>
    <property type="match status" value="1"/>
</dbReference>
<dbReference type="PANTHER" id="PTHR33990">
    <property type="entry name" value="PROTEIN YJDN-RELATED"/>
    <property type="match status" value="1"/>
</dbReference>
<dbReference type="Gene3D" id="3.10.180.10">
    <property type="entry name" value="2,3-Dihydroxybiphenyl 1,2-Dioxygenase, domain 1"/>
    <property type="match status" value="1"/>
</dbReference>
<dbReference type="PIRSF" id="PIRSF021700">
    <property type="entry name" value="3_dmu_93_MTrfase"/>
    <property type="match status" value="1"/>
</dbReference>
<dbReference type="InterPro" id="IPR029068">
    <property type="entry name" value="Glyas_Bleomycin-R_OHBP_Dase"/>
</dbReference>
<protein>
    <submittedName>
        <fullName evidence="2">3-demethylubiquinone-9 3-methyltransferase (Glyoxalase superfamily)</fullName>
    </submittedName>
</protein>
<dbReference type="RefSeq" id="WP_184156248.1">
    <property type="nucleotide sequence ID" value="NZ_JACHKA010000001.1"/>
</dbReference>
<evidence type="ECO:0000313" key="2">
    <source>
        <dbReference type="EMBL" id="MBB5987649.1"/>
    </source>
</evidence>
<dbReference type="SUPFAM" id="SSF54593">
    <property type="entry name" value="Glyoxalase/Bleomycin resistance protein/Dihydroxybiphenyl dioxygenase"/>
    <property type="match status" value="1"/>
</dbReference>
<gene>
    <name evidence="2" type="ORF">HNP60_003623</name>
</gene>
<dbReference type="InterPro" id="IPR028973">
    <property type="entry name" value="PhnB-like"/>
</dbReference>
<dbReference type="PANTHER" id="PTHR33990:SF2">
    <property type="entry name" value="PHNB-LIKE DOMAIN-CONTAINING PROTEIN"/>
    <property type="match status" value="1"/>
</dbReference>
<feature type="domain" description="PhnB-like" evidence="1">
    <location>
        <begin position="4"/>
        <end position="122"/>
    </location>
</feature>